<evidence type="ECO:0000313" key="2">
    <source>
        <dbReference type="EMBL" id="MBK3332661.1"/>
    </source>
</evidence>
<evidence type="ECO:0000256" key="1">
    <source>
        <dbReference type="SAM" id="Coils"/>
    </source>
</evidence>
<gene>
    <name evidence="2" type="ORF">GWK41_06235</name>
</gene>
<proteinExistence type="predicted"/>
<dbReference type="EMBL" id="JAACYA010000002">
    <property type="protein sequence ID" value="MBK3332661.1"/>
    <property type="molecule type" value="Genomic_DNA"/>
</dbReference>
<dbReference type="Proteomes" id="UP000772812">
    <property type="component" value="Unassembled WGS sequence"/>
</dbReference>
<evidence type="ECO:0000313" key="3">
    <source>
        <dbReference type="Proteomes" id="UP000772812"/>
    </source>
</evidence>
<organism evidence="2 3">
    <name type="scientific">Persephonella atlantica</name>
    <dbReference type="NCBI Taxonomy" id="2699429"/>
    <lineage>
        <taxon>Bacteria</taxon>
        <taxon>Pseudomonadati</taxon>
        <taxon>Aquificota</taxon>
        <taxon>Aquificia</taxon>
        <taxon>Aquificales</taxon>
        <taxon>Hydrogenothermaceae</taxon>
        <taxon>Persephonella</taxon>
    </lineage>
</organism>
<feature type="coiled-coil region" evidence="1">
    <location>
        <begin position="1"/>
        <end position="91"/>
    </location>
</feature>
<evidence type="ECO:0008006" key="4">
    <source>
        <dbReference type="Google" id="ProtNLM"/>
    </source>
</evidence>
<name>A0ABS1GIL2_9AQUI</name>
<accession>A0ABS1GIL2</accession>
<comment type="caution">
    <text evidence="2">The sequence shown here is derived from an EMBL/GenBank/DDBJ whole genome shotgun (WGS) entry which is preliminary data.</text>
</comment>
<protein>
    <recommendedName>
        <fullName evidence="4">ATPase</fullName>
    </recommendedName>
</protein>
<dbReference type="RefSeq" id="WP_200674080.1">
    <property type="nucleotide sequence ID" value="NZ_JAACYA010000002.1"/>
</dbReference>
<reference evidence="2 3" key="1">
    <citation type="journal article" date="2021" name="Syst. Appl. Microbiol.">
        <title>Persephonella atlantica sp. nov.: How to adapt to physico-chemical gradients in high temperature hydrothermal habitats.</title>
        <authorList>
            <person name="Francois D.X."/>
            <person name="Godfroy A."/>
            <person name="Mathien C."/>
            <person name="Aube J."/>
            <person name="Cathalot C."/>
            <person name="Lesongeur F."/>
            <person name="L'Haridon S."/>
            <person name="Philippon X."/>
            <person name="Roussel E.G."/>
        </authorList>
    </citation>
    <scope>NUCLEOTIDE SEQUENCE [LARGE SCALE GENOMIC DNA]</scope>
    <source>
        <strain evidence="2 3">MO1340</strain>
    </source>
</reference>
<sequence length="107" mass="12667">MERLTEAILLLDREIEKILKECKALAENISVSADGEYSRIIKDYEKKAEEEKKVIKAEFEKRIKLFSLEKEKQLKKKLSTAEEIYRQKKAQLIEDFLKSLKEEICDD</sequence>
<keyword evidence="1" id="KW-0175">Coiled coil</keyword>
<keyword evidence="3" id="KW-1185">Reference proteome</keyword>